<feature type="compositionally biased region" description="Basic and acidic residues" evidence="10">
    <location>
        <begin position="360"/>
        <end position="378"/>
    </location>
</feature>
<evidence type="ECO:0000259" key="11">
    <source>
        <dbReference type="PROSITE" id="PS50157"/>
    </source>
</evidence>
<dbReference type="GO" id="GO:0008270">
    <property type="term" value="F:zinc ion binding"/>
    <property type="evidence" value="ECO:0007669"/>
    <property type="project" value="UniProtKB-KW"/>
</dbReference>
<feature type="region of interest" description="Disordered" evidence="10">
    <location>
        <begin position="34"/>
        <end position="60"/>
    </location>
</feature>
<dbReference type="EMBL" id="LCTV02000001">
    <property type="protein sequence ID" value="PRQ78105.1"/>
    <property type="molecule type" value="Genomic_DNA"/>
</dbReference>
<dbReference type="Proteomes" id="UP000239560">
    <property type="component" value="Unassembled WGS sequence"/>
</dbReference>
<evidence type="ECO:0000256" key="1">
    <source>
        <dbReference type="ARBA" id="ARBA00004123"/>
    </source>
</evidence>
<feature type="domain" description="C2H2-type" evidence="11">
    <location>
        <begin position="117"/>
        <end position="144"/>
    </location>
</feature>
<keyword evidence="5" id="KW-0862">Zinc</keyword>
<name>A0A2T0AJA1_RHOTO</name>
<dbReference type="SMART" id="SM00355">
    <property type="entry name" value="ZnF_C2H2"/>
    <property type="match status" value="8"/>
</dbReference>
<dbReference type="GO" id="GO:0000978">
    <property type="term" value="F:RNA polymerase II cis-regulatory region sequence-specific DNA binding"/>
    <property type="evidence" value="ECO:0007669"/>
    <property type="project" value="UniProtKB-ARBA"/>
</dbReference>
<feature type="compositionally biased region" description="Basic residues" evidence="10">
    <location>
        <begin position="317"/>
        <end position="329"/>
    </location>
</feature>
<dbReference type="SUPFAM" id="SSF57667">
    <property type="entry name" value="beta-beta-alpha zinc fingers"/>
    <property type="match status" value="3"/>
</dbReference>
<dbReference type="AlphaFoldDB" id="A0A2T0AJA1"/>
<evidence type="ECO:0000256" key="3">
    <source>
        <dbReference type="ARBA" id="ARBA00022737"/>
    </source>
</evidence>
<dbReference type="InterPro" id="IPR013087">
    <property type="entry name" value="Znf_C2H2_type"/>
</dbReference>
<feature type="compositionally biased region" description="Acidic residues" evidence="10">
    <location>
        <begin position="349"/>
        <end position="359"/>
    </location>
</feature>
<evidence type="ECO:0000256" key="7">
    <source>
        <dbReference type="ARBA" id="ARBA00023163"/>
    </source>
</evidence>
<feature type="domain" description="C2H2-type" evidence="11">
    <location>
        <begin position="212"/>
        <end position="241"/>
    </location>
</feature>
<feature type="compositionally biased region" description="Acidic residues" evidence="10">
    <location>
        <begin position="502"/>
        <end position="511"/>
    </location>
</feature>
<gene>
    <name evidence="12" type="ORF">AAT19DRAFT_9173</name>
</gene>
<feature type="domain" description="C2H2-type" evidence="11">
    <location>
        <begin position="179"/>
        <end position="207"/>
    </location>
</feature>
<keyword evidence="2" id="KW-0479">Metal-binding</keyword>
<feature type="region of interest" description="Disordered" evidence="10">
    <location>
        <begin position="447"/>
        <end position="471"/>
    </location>
</feature>
<comment type="caution">
    <text evidence="12">The sequence shown here is derived from an EMBL/GenBank/DDBJ whole genome shotgun (WGS) entry which is preliminary data.</text>
</comment>
<evidence type="ECO:0000313" key="12">
    <source>
        <dbReference type="EMBL" id="PRQ78105.1"/>
    </source>
</evidence>
<dbReference type="PROSITE" id="PS00028">
    <property type="entry name" value="ZINC_FINGER_C2H2_1"/>
    <property type="match status" value="4"/>
</dbReference>
<dbReference type="GO" id="GO:0005634">
    <property type="term" value="C:nucleus"/>
    <property type="evidence" value="ECO:0007669"/>
    <property type="project" value="UniProtKB-SubCell"/>
</dbReference>
<evidence type="ECO:0000256" key="9">
    <source>
        <dbReference type="PROSITE-ProRule" id="PRU00042"/>
    </source>
</evidence>
<reference evidence="12 13" key="1">
    <citation type="journal article" date="2018" name="Elife">
        <title>Functional genomics of lipid metabolism in the oleaginous yeast Rhodosporidium toruloides.</title>
        <authorList>
            <person name="Coradetti S.T."/>
            <person name="Pinel D."/>
            <person name="Geiselman G."/>
            <person name="Ito M."/>
            <person name="Mondo S."/>
            <person name="Reilly M.C."/>
            <person name="Cheng Y.F."/>
            <person name="Bauer S."/>
            <person name="Grigoriev I."/>
            <person name="Gladden J.M."/>
            <person name="Simmons B.A."/>
            <person name="Brem R."/>
            <person name="Arkin A.P."/>
            <person name="Skerker J.M."/>
        </authorList>
    </citation>
    <scope>NUCLEOTIDE SEQUENCE [LARGE SCALE GENOMIC DNA]</scope>
    <source>
        <strain evidence="12 13">NBRC 0880</strain>
    </source>
</reference>
<evidence type="ECO:0000256" key="2">
    <source>
        <dbReference type="ARBA" id="ARBA00022723"/>
    </source>
</evidence>
<keyword evidence="4 9" id="KW-0863">Zinc-finger</keyword>
<dbReference type="InterPro" id="IPR051061">
    <property type="entry name" value="Zinc_finger_trans_reg"/>
</dbReference>
<feature type="region of interest" description="Disordered" evidence="10">
    <location>
        <begin position="489"/>
        <end position="511"/>
    </location>
</feature>
<evidence type="ECO:0000256" key="10">
    <source>
        <dbReference type="SAM" id="MobiDB-lite"/>
    </source>
</evidence>
<dbReference type="Gene3D" id="3.30.160.60">
    <property type="entry name" value="Classic Zinc Finger"/>
    <property type="match status" value="4"/>
</dbReference>
<evidence type="ECO:0000256" key="6">
    <source>
        <dbReference type="ARBA" id="ARBA00023015"/>
    </source>
</evidence>
<feature type="region of interest" description="Disordered" evidence="10">
    <location>
        <begin position="297"/>
        <end position="383"/>
    </location>
</feature>
<protein>
    <recommendedName>
        <fullName evidence="11">C2H2-type domain-containing protein</fullName>
    </recommendedName>
</protein>
<dbReference type="PANTHER" id="PTHR46179:SF13">
    <property type="entry name" value="C2H2-TYPE DOMAIN-CONTAINING PROTEIN"/>
    <property type="match status" value="1"/>
</dbReference>
<accession>A0A2T0AJA1</accession>
<keyword evidence="7" id="KW-0804">Transcription</keyword>
<evidence type="ECO:0000256" key="5">
    <source>
        <dbReference type="ARBA" id="ARBA00022833"/>
    </source>
</evidence>
<comment type="subcellular location">
    <subcellularLocation>
        <location evidence="1">Nucleus</location>
    </subcellularLocation>
</comment>
<dbReference type="InterPro" id="IPR036236">
    <property type="entry name" value="Znf_C2H2_sf"/>
</dbReference>
<keyword evidence="6" id="KW-0805">Transcription regulation</keyword>
<proteinExistence type="predicted"/>
<dbReference type="FunFam" id="3.30.160.60:FF:000624">
    <property type="entry name" value="zinc finger protein 697"/>
    <property type="match status" value="1"/>
</dbReference>
<feature type="compositionally biased region" description="Basic and acidic residues" evidence="10">
    <location>
        <begin position="297"/>
        <end position="316"/>
    </location>
</feature>
<dbReference type="OrthoDB" id="427030at2759"/>
<organism evidence="12 13">
    <name type="scientific">Rhodotorula toruloides</name>
    <name type="common">Yeast</name>
    <name type="synonym">Rhodosporidium toruloides</name>
    <dbReference type="NCBI Taxonomy" id="5286"/>
    <lineage>
        <taxon>Eukaryota</taxon>
        <taxon>Fungi</taxon>
        <taxon>Dikarya</taxon>
        <taxon>Basidiomycota</taxon>
        <taxon>Pucciniomycotina</taxon>
        <taxon>Microbotryomycetes</taxon>
        <taxon>Sporidiobolales</taxon>
        <taxon>Sporidiobolaceae</taxon>
        <taxon>Rhodotorula</taxon>
    </lineage>
</organism>
<evidence type="ECO:0000256" key="8">
    <source>
        <dbReference type="ARBA" id="ARBA00023242"/>
    </source>
</evidence>
<dbReference type="Pfam" id="PF00096">
    <property type="entry name" value="zf-C2H2"/>
    <property type="match status" value="2"/>
</dbReference>
<evidence type="ECO:0000313" key="13">
    <source>
        <dbReference type="Proteomes" id="UP000239560"/>
    </source>
</evidence>
<sequence length="553" mass="61917">MASAVASTSSYVFPHDAASSTALFVSPADLFQRTAPAQSDYEDEDEGAQEPAFEVQEEEVDPRSLLGSLKLQPGETTEMSGGRLKRYMCTWPGCGKCYARPTRLEEHQRVHTGERPFICSVCNADFQRDSHLKAHSRMHLDESEKPCACPEEGCRKKFWTNQHLNKHVEVVHRNGGKTYKCDECDSTFRKHHQLRSHVLQEHSAEATDIRPFECEHPGCGKSFKQKTHLKSHEKTHDTSRYACMHPSCASLPAESRQFGTWTLLQRHNKTVHPPACHHPECDGRVFANSRSLRNHLSLHERDEKEARGEVVLDENGKKKRRRRHKKKKSSSSDVEEAECAVEGAHGSAEQEEEVEEGSDWEARQESERDERMREDFRHGGKKKRKVFHEAAGFPALPLPPSLAGFANSPALEDIPEGLPVPPAAFLADPPADSSQNIVDLLTGANYSAPQASGSTPRPALSRSPSKGGLANVPRKYSCPFPAILELPFKDLGQPSRPASPALEEDGDEDDEGTCKYWFKRVYDVERHLKAKHGVEMVGGRQVLDDYFKAEAED</sequence>
<dbReference type="PANTHER" id="PTHR46179">
    <property type="entry name" value="ZINC FINGER PROTEIN"/>
    <property type="match status" value="1"/>
</dbReference>
<dbReference type="PROSITE" id="PS50157">
    <property type="entry name" value="ZINC_FINGER_C2H2_2"/>
    <property type="match status" value="4"/>
</dbReference>
<dbReference type="GO" id="GO:0000981">
    <property type="term" value="F:DNA-binding transcription factor activity, RNA polymerase II-specific"/>
    <property type="evidence" value="ECO:0007669"/>
    <property type="project" value="UniProtKB-ARBA"/>
</dbReference>
<dbReference type="FunFam" id="3.30.160.60:FF:000125">
    <property type="entry name" value="Putative zinc finger protein 143"/>
    <property type="match status" value="2"/>
</dbReference>
<feature type="domain" description="C2H2-type" evidence="11">
    <location>
        <begin position="87"/>
        <end position="116"/>
    </location>
</feature>
<keyword evidence="3" id="KW-0677">Repeat</keyword>
<evidence type="ECO:0000256" key="4">
    <source>
        <dbReference type="ARBA" id="ARBA00022771"/>
    </source>
</evidence>
<keyword evidence="8" id="KW-0539">Nucleus</keyword>